<dbReference type="Pfam" id="PF00072">
    <property type="entry name" value="Response_reg"/>
    <property type="match status" value="1"/>
</dbReference>
<feature type="modified residue" description="4-aspartylphosphate" evidence="1">
    <location>
        <position position="61"/>
    </location>
</feature>
<dbReference type="PANTHER" id="PTHR44520">
    <property type="entry name" value="RESPONSE REGULATOR RCP1-RELATED"/>
    <property type="match status" value="1"/>
</dbReference>
<proteinExistence type="predicted"/>
<evidence type="ECO:0000256" key="1">
    <source>
        <dbReference type="PROSITE-ProRule" id="PRU00169"/>
    </source>
</evidence>
<name>A0ABT0HQW3_9BACT</name>
<dbReference type="RefSeq" id="WP_248478559.1">
    <property type="nucleotide sequence ID" value="NZ_JALPRF010000003.1"/>
</dbReference>
<gene>
    <name evidence="3" type="ORF">M0L20_18880</name>
</gene>
<dbReference type="InterPro" id="IPR011006">
    <property type="entry name" value="CheY-like_superfamily"/>
</dbReference>
<evidence type="ECO:0000313" key="4">
    <source>
        <dbReference type="Proteomes" id="UP001202180"/>
    </source>
</evidence>
<dbReference type="PANTHER" id="PTHR44520:SF2">
    <property type="entry name" value="RESPONSE REGULATOR RCP1"/>
    <property type="match status" value="1"/>
</dbReference>
<feature type="domain" description="Response regulatory" evidence="2">
    <location>
        <begin position="8"/>
        <end position="128"/>
    </location>
</feature>
<dbReference type="Proteomes" id="UP001202180">
    <property type="component" value="Unassembled WGS sequence"/>
</dbReference>
<evidence type="ECO:0000259" key="2">
    <source>
        <dbReference type="PROSITE" id="PS50110"/>
    </source>
</evidence>
<keyword evidence="1" id="KW-0597">Phosphoprotein</keyword>
<protein>
    <submittedName>
        <fullName evidence="3">Response regulator</fullName>
    </submittedName>
</protein>
<dbReference type="SUPFAM" id="SSF52172">
    <property type="entry name" value="CheY-like"/>
    <property type="match status" value="1"/>
</dbReference>
<dbReference type="SMART" id="SM00448">
    <property type="entry name" value="REC"/>
    <property type="match status" value="1"/>
</dbReference>
<dbReference type="EMBL" id="JALPRF010000003">
    <property type="protein sequence ID" value="MCK8493940.1"/>
    <property type="molecule type" value="Genomic_DNA"/>
</dbReference>
<reference evidence="3 4" key="1">
    <citation type="submission" date="2022-04" db="EMBL/GenBank/DDBJ databases">
        <title>Spirosoma sp. strain RP8 genome sequencing and assembly.</title>
        <authorList>
            <person name="Jung Y."/>
        </authorList>
    </citation>
    <scope>NUCLEOTIDE SEQUENCE [LARGE SCALE GENOMIC DNA]</scope>
    <source>
        <strain evidence="3 4">RP8</strain>
    </source>
</reference>
<keyword evidence="4" id="KW-1185">Reference proteome</keyword>
<dbReference type="InterPro" id="IPR052893">
    <property type="entry name" value="TCS_response_regulator"/>
</dbReference>
<accession>A0ABT0HQW3</accession>
<comment type="caution">
    <text evidence="3">The sequence shown here is derived from an EMBL/GenBank/DDBJ whole genome shotgun (WGS) entry which is preliminary data.</text>
</comment>
<dbReference type="PROSITE" id="PS50110">
    <property type="entry name" value="RESPONSE_REGULATORY"/>
    <property type="match status" value="1"/>
</dbReference>
<dbReference type="InterPro" id="IPR001789">
    <property type="entry name" value="Sig_transdc_resp-reg_receiver"/>
</dbReference>
<dbReference type="CDD" id="cd17557">
    <property type="entry name" value="REC_Rcp-like"/>
    <property type="match status" value="1"/>
</dbReference>
<evidence type="ECO:0000313" key="3">
    <source>
        <dbReference type="EMBL" id="MCK8493940.1"/>
    </source>
</evidence>
<sequence length="146" mass="16403">MTPLDTDCVFLVDDDEDDRFLVQQVFKQLSPECQIKSLFNGEQLINALATAAVLPSLILLDLNMPFMSGMEALRFIRREPKYQSIAIVILTTSSNPFDQQQALKLGANDFITKPADIKGLNKVILQLRQNWLLGNCITSCDRSTQP</sequence>
<organism evidence="3 4">
    <name type="scientific">Spirosoma liriopis</name>
    <dbReference type="NCBI Taxonomy" id="2937440"/>
    <lineage>
        <taxon>Bacteria</taxon>
        <taxon>Pseudomonadati</taxon>
        <taxon>Bacteroidota</taxon>
        <taxon>Cytophagia</taxon>
        <taxon>Cytophagales</taxon>
        <taxon>Cytophagaceae</taxon>
        <taxon>Spirosoma</taxon>
    </lineage>
</organism>
<dbReference type="Gene3D" id="3.40.50.2300">
    <property type="match status" value="1"/>
</dbReference>